<dbReference type="AlphaFoldDB" id="A0A6G1IAT4"/>
<keyword evidence="4 11" id="KW-0808">Transferase</keyword>
<evidence type="ECO:0000259" key="10">
    <source>
        <dbReference type="Pfam" id="PF00551"/>
    </source>
</evidence>
<protein>
    <recommendedName>
        <fullName evidence="3">Phosphoribosylglycinamide formyltransferase</fullName>
        <ecNumber evidence="2">2.1.2.2</ecNumber>
    </recommendedName>
    <alternativeName>
        <fullName evidence="8">5'-phosphoribosylglycinamide transformylase</fullName>
    </alternativeName>
    <alternativeName>
        <fullName evidence="7">GAR transformylase</fullName>
    </alternativeName>
</protein>
<evidence type="ECO:0000256" key="4">
    <source>
        <dbReference type="ARBA" id="ARBA00022679"/>
    </source>
</evidence>
<comment type="similarity">
    <text evidence="6">Belongs to the GART family.</text>
</comment>
<feature type="domain" description="Formyl transferase N-terminal" evidence="10">
    <location>
        <begin position="8"/>
        <end position="204"/>
    </location>
</feature>
<dbReference type="NCBIfam" id="TIGR00639">
    <property type="entry name" value="PurN"/>
    <property type="match status" value="1"/>
</dbReference>
<evidence type="ECO:0000256" key="9">
    <source>
        <dbReference type="ARBA" id="ARBA00047664"/>
    </source>
</evidence>
<evidence type="ECO:0000256" key="1">
    <source>
        <dbReference type="ARBA" id="ARBA00005054"/>
    </source>
</evidence>
<evidence type="ECO:0000256" key="6">
    <source>
        <dbReference type="ARBA" id="ARBA00038440"/>
    </source>
</evidence>
<evidence type="ECO:0000313" key="11">
    <source>
        <dbReference type="EMBL" id="KAF2405382.1"/>
    </source>
</evidence>
<comment type="catalytic activity">
    <reaction evidence="9">
        <text>N(1)-(5-phospho-beta-D-ribosyl)glycinamide + (6R)-10-formyltetrahydrofolate = N(2)-formyl-N(1)-(5-phospho-beta-D-ribosyl)glycinamide + (6S)-5,6,7,8-tetrahydrofolate + H(+)</text>
        <dbReference type="Rhea" id="RHEA:15053"/>
        <dbReference type="ChEBI" id="CHEBI:15378"/>
        <dbReference type="ChEBI" id="CHEBI:57453"/>
        <dbReference type="ChEBI" id="CHEBI:143788"/>
        <dbReference type="ChEBI" id="CHEBI:147286"/>
        <dbReference type="ChEBI" id="CHEBI:195366"/>
        <dbReference type="EC" id="2.1.2.2"/>
    </reaction>
</comment>
<dbReference type="HAMAP" id="MF_01930">
    <property type="entry name" value="PurN"/>
    <property type="match status" value="1"/>
</dbReference>
<evidence type="ECO:0000256" key="5">
    <source>
        <dbReference type="ARBA" id="ARBA00022755"/>
    </source>
</evidence>
<dbReference type="InterPro" id="IPR036477">
    <property type="entry name" value="Formyl_transf_N_sf"/>
</dbReference>
<dbReference type="InterPro" id="IPR002376">
    <property type="entry name" value="Formyl_transf_N"/>
</dbReference>
<organism evidence="11 12">
    <name type="scientific">Trichodelitschia bisporula</name>
    <dbReference type="NCBI Taxonomy" id="703511"/>
    <lineage>
        <taxon>Eukaryota</taxon>
        <taxon>Fungi</taxon>
        <taxon>Dikarya</taxon>
        <taxon>Ascomycota</taxon>
        <taxon>Pezizomycotina</taxon>
        <taxon>Dothideomycetes</taxon>
        <taxon>Dothideomycetes incertae sedis</taxon>
        <taxon>Phaeotrichales</taxon>
        <taxon>Phaeotrichaceae</taxon>
        <taxon>Trichodelitschia</taxon>
    </lineage>
</organism>
<evidence type="ECO:0000256" key="2">
    <source>
        <dbReference type="ARBA" id="ARBA00012254"/>
    </source>
</evidence>
<dbReference type="CDD" id="cd08645">
    <property type="entry name" value="FMT_core_GART"/>
    <property type="match status" value="1"/>
</dbReference>
<evidence type="ECO:0000313" key="12">
    <source>
        <dbReference type="Proteomes" id="UP000799640"/>
    </source>
</evidence>
<dbReference type="PANTHER" id="PTHR43369">
    <property type="entry name" value="PHOSPHORIBOSYLGLYCINAMIDE FORMYLTRANSFERASE"/>
    <property type="match status" value="1"/>
</dbReference>
<dbReference type="GO" id="GO:0004644">
    <property type="term" value="F:phosphoribosylglycinamide formyltransferase activity"/>
    <property type="evidence" value="ECO:0007669"/>
    <property type="project" value="UniProtKB-EC"/>
</dbReference>
<sequence>MSPTTPARLTVLISGSGTNLAALITAQPTLSSTHPTSIVRVISNRKAAYGLTRASDAGIPSAYHNLASYKKRLTPESAAREAYDADLASLVLADSPDLVVCAGFMHILSPAFLRPLEEAGVRIINLHPALRGEFNGAHAIERAHAAFMAGEIQRTGVMIHYVISEVDMGEPILQVAIPLSHPDDDNIAVLEDRIHDVEHEAIVEGTRLAIEALWAAREGQNTAPSS</sequence>
<keyword evidence="5" id="KW-0658">Purine biosynthesis</keyword>
<reference evidence="11" key="1">
    <citation type="journal article" date="2020" name="Stud. Mycol.">
        <title>101 Dothideomycetes genomes: a test case for predicting lifestyles and emergence of pathogens.</title>
        <authorList>
            <person name="Haridas S."/>
            <person name="Albert R."/>
            <person name="Binder M."/>
            <person name="Bloem J."/>
            <person name="Labutti K."/>
            <person name="Salamov A."/>
            <person name="Andreopoulos B."/>
            <person name="Baker S."/>
            <person name="Barry K."/>
            <person name="Bills G."/>
            <person name="Bluhm B."/>
            <person name="Cannon C."/>
            <person name="Castanera R."/>
            <person name="Culley D."/>
            <person name="Daum C."/>
            <person name="Ezra D."/>
            <person name="Gonzalez J."/>
            <person name="Henrissat B."/>
            <person name="Kuo A."/>
            <person name="Liang C."/>
            <person name="Lipzen A."/>
            <person name="Lutzoni F."/>
            <person name="Magnuson J."/>
            <person name="Mondo S."/>
            <person name="Nolan M."/>
            <person name="Ohm R."/>
            <person name="Pangilinan J."/>
            <person name="Park H.-J."/>
            <person name="Ramirez L."/>
            <person name="Alfaro M."/>
            <person name="Sun H."/>
            <person name="Tritt A."/>
            <person name="Yoshinaga Y."/>
            <person name="Zwiers L.-H."/>
            <person name="Turgeon B."/>
            <person name="Goodwin S."/>
            <person name="Spatafora J."/>
            <person name="Crous P."/>
            <person name="Grigoriev I."/>
        </authorList>
    </citation>
    <scope>NUCLEOTIDE SEQUENCE</scope>
    <source>
        <strain evidence="11">CBS 262.69</strain>
    </source>
</reference>
<dbReference type="InterPro" id="IPR004607">
    <property type="entry name" value="GART"/>
</dbReference>
<evidence type="ECO:0000256" key="8">
    <source>
        <dbReference type="ARBA" id="ARBA00041682"/>
    </source>
</evidence>
<keyword evidence="12" id="KW-1185">Reference proteome</keyword>
<dbReference type="GO" id="GO:0006189">
    <property type="term" value="P:'de novo' IMP biosynthetic process"/>
    <property type="evidence" value="ECO:0007669"/>
    <property type="project" value="InterPro"/>
</dbReference>
<dbReference type="Proteomes" id="UP000799640">
    <property type="component" value="Unassembled WGS sequence"/>
</dbReference>
<gene>
    <name evidence="11" type="ORF">EJ06DRAFT_525908</name>
</gene>
<comment type="pathway">
    <text evidence="1">Purine metabolism; IMP biosynthesis via de novo pathway; N(2)-formyl-N(1)-(5-phospho-D-ribosyl)glycinamide from N(1)-(5-phospho-D-ribosyl)glycinamide (10-formyl THF route): step 1/1.</text>
</comment>
<dbReference type="SUPFAM" id="SSF53328">
    <property type="entry name" value="Formyltransferase"/>
    <property type="match status" value="1"/>
</dbReference>
<dbReference type="EMBL" id="ML996687">
    <property type="protein sequence ID" value="KAF2405382.1"/>
    <property type="molecule type" value="Genomic_DNA"/>
</dbReference>
<name>A0A6G1IAT4_9PEZI</name>
<dbReference type="GO" id="GO:0005737">
    <property type="term" value="C:cytoplasm"/>
    <property type="evidence" value="ECO:0007669"/>
    <property type="project" value="TreeGrafter"/>
</dbReference>
<dbReference type="OrthoDB" id="5575075at2759"/>
<accession>A0A6G1IAT4</accession>
<evidence type="ECO:0000256" key="3">
    <source>
        <dbReference type="ARBA" id="ARBA00022076"/>
    </source>
</evidence>
<proteinExistence type="inferred from homology"/>
<dbReference type="FunFam" id="3.40.50.170:FF:000009">
    <property type="entry name" value="Phosphoribosylglycinamide formyltransferase (Eurofung)"/>
    <property type="match status" value="1"/>
</dbReference>
<dbReference type="Pfam" id="PF00551">
    <property type="entry name" value="Formyl_trans_N"/>
    <property type="match status" value="1"/>
</dbReference>
<evidence type="ECO:0000256" key="7">
    <source>
        <dbReference type="ARBA" id="ARBA00041324"/>
    </source>
</evidence>
<dbReference type="Gene3D" id="3.40.50.170">
    <property type="entry name" value="Formyl transferase, N-terminal domain"/>
    <property type="match status" value="1"/>
</dbReference>
<dbReference type="PANTHER" id="PTHR43369:SF2">
    <property type="entry name" value="PHOSPHORIBOSYLGLYCINAMIDE FORMYLTRANSFERASE"/>
    <property type="match status" value="1"/>
</dbReference>
<dbReference type="EC" id="2.1.2.2" evidence="2"/>